<name>A0A6S7KVD6_PARCT</name>
<organism evidence="4 5">
    <name type="scientific">Paramuricea clavata</name>
    <name type="common">Red gorgonian</name>
    <name type="synonym">Violescent sea-whip</name>
    <dbReference type="NCBI Taxonomy" id="317549"/>
    <lineage>
        <taxon>Eukaryota</taxon>
        <taxon>Metazoa</taxon>
        <taxon>Cnidaria</taxon>
        <taxon>Anthozoa</taxon>
        <taxon>Octocorallia</taxon>
        <taxon>Malacalcyonacea</taxon>
        <taxon>Plexauridae</taxon>
        <taxon>Paramuricea</taxon>
    </lineage>
</organism>
<dbReference type="PROSITE" id="PS00486">
    <property type="entry name" value="DNA_MISMATCH_REPAIR_2"/>
    <property type="match status" value="1"/>
</dbReference>
<dbReference type="PANTHER" id="PTHR11361:SF35">
    <property type="entry name" value="DNA MISMATCH REPAIR PROTEIN MSH2"/>
    <property type="match status" value="1"/>
</dbReference>
<dbReference type="GO" id="GO:0005524">
    <property type="term" value="F:ATP binding"/>
    <property type="evidence" value="ECO:0007669"/>
    <property type="project" value="UniProtKB-KW"/>
</dbReference>
<sequence length="148" mass="15957">MGGKSTYIRSVSVAVLMAQIGCFVPCEAAEISIKDAILARVGSADSQLKGVSTFMSEMLETASILRSATENSLIIIDELGRGTSTYDGFGLAWAISEFISTRIKALCLFATHFHELTALADVVPTVRNYHVTAMTTGDTLTLLYRIKT</sequence>
<dbReference type="Proteomes" id="UP001152795">
    <property type="component" value="Unassembled WGS sequence"/>
</dbReference>
<keyword evidence="2" id="KW-0067">ATP-binding</keyword>
<dbReference type="InterPro" id="IPR045076">
    <property type="entry name" value="MutS"/>
</dbReference>
<dbReference type="GO" id="GO:0030983">
    <property type="term" value="F:mismatched DNA binding"/>
    <property type="evidence" value="ECO:0007669"/>
    <property type="project" value="InterPro"/>
</dbReference>
<dbReference type="AlphaFoldDB" id="A0A6S7KVD6"/>
<dbReference type="InterPro" id="IPR000432">
    <property type="entry name" value="DNA_mismatch_repair_MutS_C"/>
</dbReference>
<keyword evidence="5" id="KW-1185">Reference proteome</keyword>
<dbReference type="Pfam" id="PF00488">
    <property type="entry name" value="MutS_V"/>
    <property type="match status" value="1"/>
</dbReference>
<gene>
    <name evidence="4" type="ORF">PACLA_8A048883</name>
</gene>
<evidence type="ECO:0000313" key="5">
    <source>
        <dbReference type="Proteomes" id="UP001152795"/>
    </source>
</evidence>
<dbReference type="Gene3D" id="3.40.50.300">
    <property type="entry name" value="P-loop containing nucleotide triphosphate hydrolases"/>
    <property type="match status" value="1"/>
</dbReference>
<dbReference type="SUPFAM" id="SSF52540">
    <property type="entry name" value="P-loop containing nucleoside triphosphate hydrolases"/>
    <property type="match status" value="1"/>
</dbReference>
<evidence type="ECO:0000256" key="3">
    <source>
        <dbReference type="ARBA" id="ARBA00023125"/>
    </source>
</evidence>
<reference evidence="4" key="1">
    <citation type="submission" date="2020-04" db="EMBL/GenBank/DDBJ databases">
        <authorList>
            <person name="Alioto T."/>
            <person name="Alioto T."/>
            <person name="Gomez Garrido J."/>
        </authorList>
    </citation>
    <scope>NUCLEOTIDE SEQUENCE</scope>
    <source>
        <strain evidence="4">A484AB</strain>
    </source>
</reference>
<keyword evidence="3" id="KW-0238">DNA-binding</keyword>
<evidence type="ECO:0000256" key="2">
    <source>
        <dbReference type="ARBA" id="ARBA00022840"/>
    </source>
</evidence>
<accession>A0A6S7KVD6</accession>
<dbReference type="GO" id="GO:0140664">
    <property type="term" value="F:ATP-dependent DNA damage sensor activity"/>
    <property type="evidence" value="ECO:0007669"/>
    <property type="project" value="InterPro"/>
</dbReference>
<dbReference type="OrthoDB" id="295033at2759"/>
<dbReference type="PANTHER" id="PTHR11361">
    <property type="entry name" value="DNA MISMATCH REPAIR PROTEIN MUTS FAMILY MEMBER"/>
    <property type="match status" value="1"/>
</dbReference>
<dbReference type="InterPro" id="IPR027417">
    <property type="entry name" value="P-loop_NTPase"/>
</dbReference>
<dbReference type="GO" id="GO:0032301">
    <property type="term" value="C:MutSalpha complex"/>
    <property type="evidence" value="ECO:0007669"/>
    <property type="project" value="TreeGrafter"/>
</dbReference>
<evidence type="ECO:0000313" key="4">
    <source>
        <dbReference type="EMBL" id="CAB4031833.1"/>
    </source>
</evidence>
<evidence type="ECO:0000256" key="1">
    <source>
        <dbReference type="ARBA" id="ARBA00022741"/>
    </source>
</evidence>
<dbReference type="GO" id="GO:0006312">
    <property type="term" value="P:mitotic recombination"/>
    <property type="evidence" value="ECO:0007669"/>
    <property type="project" value="TreeGrafter"/>
</dbReference>
<keyword evidence="1" id="KW-0547">Nucleotide-binding</keyword>
<proteinExistence type="predicted"/>
<comment type="caution">
    <text evidence="4">The sequence shown here is derived from an EMBL/GenBank/DDBJ whole genome shotgun (WGS) entry which is preliminary data.</text>
</comment>
<dbReference type="FunFam" id="3.40.50.300:FF:005021">
    <property type="entry name" value="Predicted protein"/>
    <property type="match status" value="1"/>
</dbReference>
<protein>
    <submittedName>
        <fullName evidence="4">DNA mismatch repair Msh2, partial</fullName>
    </submittedName>
</protein>
<dbReference type="GO" id="GO:0006298">
    <property type="term" value="P:mismatch repair"/>
    <property type="evidence" value="ECO:0007669"/>
    <property type="project" value="InterPro"/>
</dbReference>
<feature type="non-terminal residue" evidence="4">
    <location>
        <position position="1"/>
    </location>
</feature>
<dbReference type="EMBL" id="CACRXK020017930">
    <property type="protein sequence ID" value="CAB4031833.1"/>
    <property type="molecule type" value="Genomic_DNA"/>
</dbReference>
<dbReference type="SMART" id="SM00534">
    <property type="entry name" value="MUTSac"/>
    <property type="match status" value="1"/>
</dbReference>